<dbReference type="InterPro" id="IPR000014">
    <property type="entry name" value="PAS"/>
</dbReference>
<evidence type="ECO:0000256" key="1">
    <source>
        <dbReference type="SAM" id="Phobius"/>
    </source>
</evidence>
<feature type="transmembrane region" description="Helical" evidence="1">
    <location>
        <begin position="39"/>
        <end position="58"/>
    </location>
</feature>
<organism evidence="5 6">
    <name type="scientific">Paenibacillus bovis</name>
    <dbReference type="NCBI Taxonomy" id="1616788"/>
    <lineage>
        <taxon>Bacteria</taxon>
        <taxon>Bacillati</taxon>
        <taxon>Bacillota</taxon>
        <taxon>Bacilli</taxon>
        <taxon>Bacillales</taxon>
        <taxon>Paenibacillaceae</taxon>
        <taxon>Paenibacillus</taxon>
    </lineage>
</organism>
<dbReference type="InterPro" id="IPR000160">
    <property type="entry name" value="GGDEF_dom"/>
</dbReference>
<dbReference type="PANTHER" id="PTHR44757">
    <property type="entry name" value="DIGUANYLATE CYCLASE DGCP"/>
    <property type="match status" value="1"/>
</dbReference>
<keyword evidence="6" id="KW-1185">Reference proteome</keyword>
<evidence type="ECO:0000313" key="5">
    <source>
        <dbReference type="EMBL" id="ANF96894.1"/>
    </source>
</evidence>
<evidence type="ECO:0000313" key="6">
    <source>
        <dbReference type="Proteomes" id="UP000078148"/>
    </source>
</evidence>
<dbReference type="PANTHER" id="PTHR44757:SF2">
    <property type="entry name" value="BIOFILM ARCHITECTURE MAINTENANCE PROTEIN MBAA"/>
    <property type="match status" value="1"/>
</dbReference>
<feature type="domain" description="PAS" evidence="2">
    <location>
        <begin position="238"/>
        <end position="279"/>
    </location>
</feature>
<feature type="domain" description="EAL" evidence="3">
    <location>
        <begin position="537"/>
        <end position="791"/>
    </location>
</feature>
<evidence type="ECO:0000259" key="2">
    <source>
        <dbReference type="PROSITE" id="PS50112"/>
    </source>
</evidence>
<feature type="transmembrane region" description="Helical" evidence="1">
    <location>
        <begin position="96"/>
        <end position="116"/>
    </location>
</feature>
<gene>
    <name evidence="5" type="ORF">AR543_13340</name>
</gene>
<reference evidence="5 6" key="2">
    <citation type="journal article" date="2016" name="Int. J. Syst. Evol. Microbiol.">
        <title>Paenibacillus bovis sp. nov., isolated from raw yak (Bos grunniens) milk.</title>
        <authorList>
            <person name="Gao C."/>
            <person name="Han J."/>
            <person name="Liu Z."/>
            <person name="Xu X."/>
            <person name="Hang F."/>
            <person name="Wu Z."/>
        </authorList>
    </citation>
    <scope>NUCLEOTIDE SEQUENCE [LARGE SCALE GENOMIC DNA]</scope>
    <source>
        <strain evidence="5 6">BD3526</strain>
    </source>
</reference>
<keyword evidence="1" id="KW-0472">Membrane</keyword>
<dbReference type="InterPro" id="IPR035965">
    <property type="entry name" value="PAS-like_dom_sf"/>
</dbReference>
<dbReference type="NCBIfam" id="TIGR00229">
    <property type="entry name" value="sensory_box"/>
    <property type="match status" value="1"/>
</dbReference>
<dbReference type="SUPFAM" id="SSF55073">
    <property type="entry name" value="Nucleotide cyclase"/>
    <property type="match status" value="1"/>
</dbReference>
<dbReference type="STRING" id="1616788.AR543_13340"/>
<dbReference type="InterPro" id="IPR029787">
    <property type="entry name" value="Nucleotide_cyclase"/>
</dbReference>
<dbReference type="FunFam" id="3.30.70.270:FF:000001">
    <property type="entry name" value="Diguanylate cyclase domain protein"/>
    <property type="match status" value="1"/>
</dbReference>
<keyword evidence="1" id="KW-1133">Transmembrane helix</keyword>
<dbReference type="EMBL" id="CP013023">
    <property type="protein sequence ID" value="ANF96894.1"/>
    <property type="molecule type" value="Genomic_DNA"/>
</dbReference>
<dbReference type="Gene3D" id="3.30.450.20">
    <property type="entry name" value="PAS domain"/>
    <property type="match status" value="1"/>
</dbReference>
<accession>A0A172ZGY4</accession>
<dbReference type="Pfam" id="PF00990">
    <property type="entry name" value="GGDEF"/>
    <property type="match status" value="1"/>
</dbReference>
<dbReference type="AlphaFoldDB" id="A0A172ZGY4"/>
<dbReference type="Proteomes" id="UP000078148">
    <property type="component" value="Chromosome"/>
</dbReference>
<dbReference type="InterPro" id="IPR052155">
    <property type="entry name" value="Biofilm_reg_signaling"/>
</dbReference>
<feature type="transmembrane region" description="Helical" evidence="1">
    <location>
        <begin position="181"/>
        <end position="201"/>
    </location>
</feature>
<feature type="transmembrane region" description="Helical" evidence="1">
    <location>
        <begin position="70"/>
        <end position="89"/>
    </location>
</feature>
<feature type="transmembrane region" description="Helical" evidence="1">
    <location>
        <begin position="6"/>
        <end position="27"/>
    </location>
</feature>
<feature type="domain" description="GGDEF" evidence="4">
    <location>
        <begin position="393"/>
        <end position="528"/>
    </location>
</feature>
<feature type="transmembrane region" description="Helical" evidence="1">
    <location>
        <begin position="141"/>
        <end position="160"/>
    </location>
</feature>
<reference evidence="6" key="1">
    <citation type="submission" date="2015-10" db="EMBL/GenBank/DDBJ databases">
        <title>Genome of Paenibacillus bovis sp. nov.</title>
        <authorList>
            <person name="Wu Z."/>
            <person name="Gao C."/>
            <person name="Liu Z."/>
            <person name="Zheng H."/>
        </authorList>
    </citation>
    <scope>NUCLEOTIDE SEQUENCE [LARGE SCALE GENOMIC DNA]</scope>
    <source>
        <strain evidence="6">BD3526</strain>
    </source>
</reference>
<dbReference type="SMART" id="SM00052">
    <property type="entry name" value="EAL"/>
    <property type="match status" value="1"/>
</dbReference>
<dbReference type="SMART" id="SM00267">
    <property type="entry name" value="GGDEF"/>
    <property type="match status" value="1"/>
</dbReference>
<dbReference type="PROSITE" id="PS50883">
    <property type="entry name" value="EAL"/>
    <property type="match status" value="1"/>
</dbReference>
<protein>
    <recommendedName>
        <fullName evidence="7">Diguanylate cyclase</fullName>
    </recommendedName>
</protein>
<evidence type="ECO:0000259" key="3">
    <source>
        <dbReference type="PROSITE" id="PS50883"/>
    </source>
</evidence>
<dbReference type="PROSITE" id="PS50112">
    <property type="entry name" value="PAS"/>
    <property type="match status" value="1"/>
</dbReference>
<dbReference type="CDD" id="cd01948">
    <property type="entry name" value="EAL"/>
    <property type="match status" value="1"/>
</dbReference>
<dbReference type="Gene3D" id="3.30.70.270">
    <property type="match status" value="1"/>
</dbReference>
<dbReference type="InterPro" id="IPR035919">
    <property type="entry name" value="EAL_sf"/>
</dbReference>
<evidence type="ECO:0008006" key="7">
    <source>
        <dbReference type="Google" id="ProtNLM"/>
    </source>
</evidence>
<dbReference type="PROSITE" id="PS50887">
    <property type="entry name" value="GGDEF"/>
    <property type="match status" value="1"/>
</dbReference>
<dbReference type="KEGG" id="pbv:AR543_13340"/>
<dbReference type="SUPFAM" id="SSF141868">
    <property type="entry name" value="EAL domain-like"/>
    <property type="match status" value="1"/>
</dbReference>
<proteinExistence type="predicted"/>
<dbReference type="CDD" id="cd01949">
    <property type="entry name" value="GGDEF"/>
    <property type="match status" value="1"/>
</dbReference>
<evidence type="ECO:0000259" key="4">
    <source>
        <dbReference type="PROSITE" id="PS50887"/>
    </source>
</evidence>
<dbReference type="NCBIfam" id="TIGR00254">
    <property type="entry name" value="GGDEF"/>
    <property type="match status" value="1"/>
</dbReference>
<dbReference type="SUPFAM" id="SSF55785">
    <property type="entry name" value="PYP-like sensor domain (PAS domain)"/>
    <property type="match status" value="1"/>
</dbReference>
<name>A0A172ZGY4_9BACL</name>
<dbReference type="Pfam" id="PF00563">
    <property type="entry name" value="EAL"/>
    <property type="match status" value="1"/>
</dbReference>
<dbReference type="InterPro" id="IPR043128">
    <property type="entry name" value="Rev_trsase/Diguanyl_cyclase"/>
</dbReference>
<sequence>MYNFLVSFVISFIPFVLLGALSIEILMRHPDSSLHRLTTILIGALSLIFLSDFLTQSLDFKFVNLINPAITYDLTFIAITILTYYFAILSRIELPFWLLHPFAGVPLIGSILLHGWPDTFKLYMAMGKHWRMEMHNQNFDMMFVIITFYSLSFLLMIMFIGYRKLKSSRAYEREQQMMLTIIRGSVVASIWLVFFFALSQIFPEIPIVPVDSLPTYAAIILAYTLRLAMHKHNFLATAEQRYKLLFTLSSSGVALMNSRGIVTESNPAFRAITGISESEGDIDILSILPNPDKSVYLEVIEKAFQERAFPQQMQMEIMSRSGLRYMVEVNSDFLQIEGELHSYLLVRDITVQQRNEQQLLELAFTDSLTGLANRYQFNMKLNEAVERAHHTGTRVVVMQMDLDHFKWINDTMGHSAGDILLCNVADLIRQHTPPGSIVARTGGDEFALLAELKSWQGEETAAEMANTILHAFAKQVVLGEKYYHVSCSIGVCLALRDGEDPETLLRNADIAMYAAKQLGRNQYHLFNAQLKSEAERDLLMQQGLETALLRNEFSLVYQPQVDSRTGIVFGVEALLRWHSAELGFVSPQDFVPVAEQNGTIRPIGEWVMQEAAEQAVRWLEAGYPEMQMSVNVSASQLSDPYFARKVEKVLMQTGLPAHLLCLEFTESAAIREEEQIMQICEEIVSMGVTLAVDDFGTGYSSMKTVTSFPFQFIKIDRSLIFDIDVNPRNVAVVRSVIELAEQLKMNVLAEGVEYRQHVELLQQLGCYHIQGYYYGRPMKVNDLEAWMSADTVSKSS</sequence>
<keyword evidence="1" id="KW-0812">Transmembrane</keyword>
<dbReference type="InterPro" id="IPR001633">
    <property type="entry name" value="EAL_dom"/>
</dbReference>
<dbReference type="Gene3D" id="3.20.20.450">
    <property type="entry name" value="EAL domain"/>
    <property type="match status" value="1"/>
</dbReference>